<sequence length="122" mass="13362">MSAHIINELGVIQISDNVISKAISDVAMQSYGVVGLVSASATDSLLTLLGKDNITKGVVLNIKNNKMTIDLHVILEYGVKISVVTENLIDAIKFHVEEHTGIEVEKVNIIVRDIRLQNQEEI</sequence>
<keyword evidence="2" id="KW-1185">Reference proteome</keyword>
<protein>
    <submittedName>
        <fullName evidence="1">Asp23/Gls24 family envelope stress response protein</fullName>
    </submittedName>
</protein>
<reference evidence="1 2" key="1">
    <citation type="journal article" date="2022" name="Int. J. Syst. Evol. Microbiol.">
        <title>Miniphocaeibacter halophilus sp. nov., an ammonium-tolerant acetate-producing bacterium isolated from a biogas system.</title>
        <authorList>
            <person name="Schnurer A."/>
            <person name="Singh A."/>
            <person name="Bi S."/>
            <person name="Qiao W."/>
            <person name="Westerholm M."/>
        </authorList>
    </citation>
    <scope>NUCLEOTIDE SEQUENCE [LARGE SCALE GENOMIC DNA]</scope>
    <source>
        <strain evidence="1 2">AMB_01</strain>
    </source>
</reference>
<evidence type="ECO:0000313" key="1">
    <source>
        <dbReference type="EMBL" id="QQK07750.1"/>
    </source>
</evidence>
<dbReference type="EMBL" id="CP066744">
    <property type="protein sequence ID" value="QQK07750.1"/>
    <property type="molecule type" value="Genomic_DNA"/>
</dbReference>
<evidence type="ECO:0000313" key="2">
    <source>
        <dbReference type="Proteomes" id="UP000595814"/>
    </source>
</evidence>
<proteinExistence type="predicted"/>
<accession>A0AC61MQ83</accession>
<dbReference type="Proteomes" id="UP000595814">
    <property type="component" value="Chromosome"/>
</dbReference>
<organism evidence="1 2">
    <name type="scientific">Miniphocaeibacter halophilus</name>
    <dbReference type="NCBI Taxonomy" id="2931922"/>
    <lineage>
        <taxon>Bacteria</taxon>
        <taxon>Bacillati</taxon>
        <taxon>Bacillota</taxon>
        <taxon>Tissierellia</taxon>
        <taxon>Tissierellales</taxon>
        <taxon>Peptoniphilaceae</taxon>
        <taxon>Miniphocaeibacter</taxon>
    </lineage>
</organism>
<gene>
    <name evidence="1" type="ORF">JFY71_10765</name>
</gene>
<name>A0AC61MQ83_9FIRM</name>